<name>A0AB34GB00_ESCRO</name>
<feature type="compositionally biased region" description="Acidic residues" evidence="2">
    <location>
        <begin position="13"/>
        <end position="25"/>
    </location>
</feature>
<accession>A0AB34GB00</accession>
<evidence type="ECO:0000256" key="2">
    <source>
        <dbReference type="SAM" id="MobiDB-lite"/>
    </source>
</evidence>
<feature type="compositionally biased region" description="Basic and acidic residues" evidence="2">
    <location>
        <begin position="468"/>
        <end position="480"/>
    </location>
</feature>
<evidence type="ECO:0000256" key="1">
    <source>
        <dbReference type="SAM" id="Coils"/>
    </source>
</evidence>
<feature type="coiled-coil region" evidence="1">
    <location>
        <begin position="355"/>
        <end position="382"/>
    </location>
</feature>
<dbReference type="GO" id="GO:0003677">
    <property type="term" value="F:DNA binding"/>
    <property type="evidence" value="ECO:0007669"/>
    <property type="project" value="InterPro"/>
</dbReference>
<dbReference type="InterPro" id="IPR036128">
    <property type="entry name" value="Plus3-like_sf"/>
</dbReference>
<feature type="region of interest" description="Disordered" evidence="2">
    <location>
        <begin position="450"/>
        <end position="486"/>
    </location>
</feature>
<dbReference type="PANTHER" id="PTHR13115">
    <property type="entry name" value="RNA POLYMERASE-ASSOCIATED PROTEIN RTF1 HOMOLOG"/>
    <property type="match status" value="1"/>
</dbReference>
<dbReference type="GO" id="GO:1990269">
    <property type="term" value="F:RNA polymerase II C-terminal domain phosphoserine binding"/>
    <property type="evidence" value="ECO:0007669"/>
    <property type="project" value="TreeGrafter"/>
</dbReference>
<dbReference type="PANTHER" id="PTHR13115:SF8">
    <property type="entry name" value="RNA POLYMERASE-ASSOCIATED PROTEIN RTF1 HOMOLOG"/>
    <property type="match status" value="1"/>
</dbReference>
<protein>
    <recommendedName>
        <fullName evidence="5">RNA polymerase-associated protein RTF1</fullName>
    </recommendedName>
</protein>
<sequence>MVKKRKGRVVIDSDTEDSGSDENLDQELLSLAKRKRSDSEEKEPPVSQPAASSDSETSNSDDEWTFGSNKNKKKGKARKIEKKGTMKKQANKTASSGSSDKDSSAESSAPEEGEVSDSDSNSSSSSSDSDSSSEDEEFHDGYGEDLMGDEEDRARLEQMTEKEREQELFNRIEKREVTSHNKERRSKRDEKLDKKSQAMEELKAEREKRKNRTAELLAKKQPLKTSEVYSDDEEEEEDDKSSEKSDRSSRTSSSDEEEEHGSDQRVFRLEFVSNQEFTESEFMKWKEALPTLDEINKKELSIKEALNYKFNDQDIEEIVKEKERFRKAPPNYAMKKTQLLKEKAMAEDLGDQDKAKQIQDQLNELEERAEALDRQRTKNISAISTLTHASYSPHSYINQRNREWNIVESEKALVGQGKDKDLNSKSASDLSEDLFKVHDFDVKIDLQVPSSESKALAITSKAPPAKDGAPRRSLNLEDYKKRRGLI</sequence>
<dbReference type="GO" id="GO:0016593">
    <property type="term" value="C:Cdc73/Paf1 complex"/>
    <property type="evidence" value="ECO:0007669"/>
    <property type="project" value="TreeGrafter"/>
</dbReference>
<feature type="compositionally biased region" description="Basic residues" evidence="2">
    <location>
        <begin position="70"/>
        <end position="90"/>
    </location>
</feature>
<reference evidence="3 4" key="1">
    <citation type="submission" date="2022-11" db="EMBL/GenBank/DDBJ databases">
        <title>Whole genome sequence of Eschrichtius robustus ER-17-0199.</title>
        <authorList>
            <person name="Bruniche-Olsen A."/>
            <person name="Black A.N."/>
            <person name="Fields C.J."/>
            <person name="Walden K."/>
            <person name="Dewoody J.A."/>
        </authorList>
    </citation>
    <scope>NUCLEOTIDE SEQUENCE [LARGE SCALE GENOMIC DNA]</scope>
    <source>
        <strain evidence="3">ER-17-0199</strain>
        <tissue evidence="3">Blubber</tissue>
    </source>
</reference>
<keyword evidence="4" id="KW-1185">Reference proteome</keyword>
<dbReference type="SUPFAM" id="SSF159042">
    <property type="entry name" value="Plus3-like"/>
    <property type="match status" value="1"/>
</dbReference>
<evidence type="ECO:0000313" key="4">
    <source>
        <dbReference type="Proteomes" id="UP001159641"/>
    </source>
</evidence>
<evidence type="ECO:0000313" key="3">
    <source>
        <dbReference type="EMBL" id="KAJ8776866.1"/>
    </source>
</evidence>
<keyword evidence="1" id="KW-0175">Coiled coil</keyword>
<proteinExistence type="predicted"/>
<dbReference type="EMBL" id="JAIQCJ010002324">
    <property type="protein sequence ID" value="KAJ8776866.1"/>
    <property type="molecule type" value="Genomic_DNA"/>
</dbReference>
<dbReference type="Gene3D" id="3.90.70.200">
    <property type="entry name" value="Plus-3 domain"/>
    <property type="match status" value="1"/>
</dbReference>
<feature type="region of interest" description="Disordered" evidence="2">
    <location>
        <begin position="1"/>
        <end position="268"/>
    </location>
</feature>
<dbReference type="AlphaFoldDB" id="A0AB34GB00"/>
<feature type="compositionally biased region" description="Acidic residues" evidence="2">
    <location>
        <begin position="229"/>
        <end position="240"/>
    </location>
</feature>
<comment type="caution">
    <text evidence="3">The sequence shown here is derived from an EMBL/GenBank/DDBJ whole genome shotgun (WGS) entry which is preliminary data.</text>
</comment>
<feature type="compositionally biased region" description="Low complexity" evidence="2">
    <location>
        <begin position="118"/>
        <end position="130"/>
    </location>
</feature>
<dbReference type="Proteomes" id="UP001159641">
    <property type="component" value="Unassembled WGS sequence"/>
</dbReference>
<organism evidence="3 4">
    <name type="scientific">Eschrichtius robustus</name>
    <name type="common">California gray whale</name>
    <name type="synonym">Eschrichtius gibbosus</name>
    <dbReference type="NCBI Taxonomy" id="9764"/>
    <lineage>
        <taxon>Eukaryota</taxon>
        <taxon>Metazoa</taxon>
        <taxon>Chordata</taxon>
        <taxon>Craniata</taxon>
        <taxon>Vertebrata</taxon>
        <taxon>Euteleostomi</taxon>
        <taxon>Mammalia</taxon>
        <taxon>Eutheria</taxon>
        <taxon>Laurasiatheria</taxon>
        <taxon>Artiodactyla</taxon>
        <taxon>Whippomorpha</taxon>
        <taxon>Cetacea</taxon>
        <taxon>Mysticeti</taxon>
        <taxon>Eschrichtiidae</taxon>
        <taxon>Eschrichtius</taxon>
    </lineage>
</organism>
<evidence type="ECO:0008006" key="5">
    <source>
        <dbReference type="Google" id="ProtNLM"/>
    </source>
</evidence>
<gene>
    <name evidence="3" type="ORF">J1605_015043</name>
</gene>
<feature type="compositionally biased region" description="Basic and acidic residues" evidence="2">
    <location>
        <begin position="152"/>
        <end position="208"/>
    </location>
</feature>